<dbReference type="Proteomes" id="UP000800041">
    <property type="component" value="Unassembled WGS sequence"/>
</dbReference>
<dbReference type="Pfam" id="PF02817">
    <property type="entry name" value="E3_binding"/>
    <property type="match status" value="1"/>
</dbReference>
<feature type="compositionally biased region" description="Basic and acidic residues" evidence="4">
    <location>
        <begin position="249"/>
        <end position="272"/>
    </location>
</feature>
<dbReference type="FunFam" id="2.40.50.100:FF:000010">
    <property type="entry name" value="Acetyltransferase component of pyruvate dehydrogenase complex"/>
    <property type="match status" value="1"/>
</dbReference>
<dbReference type="PROSITE" id="PS51826">
    <property type="entry name" value="PSBD"/>
    <property type="match status" value="1"/>
</dbReference>
<evidence type="ECO:0008006" key="9">
    <source>
        <dbReference type="Google" id="ProtNLM"/>
    </source>
</evidence>
<feature type="compositionally biased region" description="Low complexity" evidence="4">
    <location>
        <begin position="154"/>
        <end position="174"/>
    </location>
</feature>
<protein>
    <recommendedName>
        <fullName evidence="9">Pyruvate dehydrogenase protein x component</fullName>
    </recommendedName>
</protein>
<organism evidence="7 8">
    <name type="scientific">Aulographum hederae CBS 113979</name>
    <dbReference type="NCBI Taxonomy" id="1176131"/>
    <lineage>
        <taxon>Eukaryota</taxon>
        <taxon>Fungi</taxon>
        <taxon>Dikarya</taxon>
        <taxon>Ascomycota</taxon>
        <taxon>Pezizomycotina</taxon>
        <taxon>Dothideomycetes</taxon>
        <taxon>Pleosporomycetidae</taxon>
        <taxon>Aulographales</taxon>
        <taxon>Aulographaceae</taxon>
    </lineage>
</organism>
<dbReference type="Pfam" id="PF00364">
    <property type="entry name" value="Biotin_lipoyl"/>
    <property type="match status" value="1"/>
</dbReference>
<accession>A0A6G1HFZ6</accession>
<keyword evidence="8" id="KW-1185">Reference proteome</keyword>
<evidence type="ECO:0000256" key="4">
    <source>
        <dbReference type="SAM" id="MobiDB-lite"/>
    </source>
</evidence>
<dbReference type="InterPro" id="IPR004167">
    <property type="entry name" value="PSBD"/>
</dbReference>
<feature type="region of interest" description="Disordered" evidence="4">
    <location>
        <begin position="116"/>
        <end position="179"/>
    </location>
</feature>
<dbReference type="CDD" id="cd06849">
    <property type="entry name" value="lipoyl_domain"/>
    <property type="match status" value="1"/>
</dbReference>
<evidence type="ECO:0000256" key="3">
    <source>
        <dbReference type="ARBA" id="ARBA00022946"/>
    </source>
</evidence>
<dbReference type="SUPFAM" id="SSF47005">
    <property type="entry name" value="Peripheral subunit-binding domain of 2-oxo acid dehydrogenase complex"/>
    <property type="match status" value="1"/>
</dbReference>
<evidence type="ECO:0000256" key="1">
    <source>
        <dbReference type="ARBA" id="ARBA00007317"/>
    </source>
</evidence>
<dbReference type="GO" id="GO:0006086">
    <property type="term" value="P:pyruvate decarboxylation to acetyl-CoA"/>
    <property type="evidence" value="ECO:0007669"/>
    <property type="project" value="InterPro"/>
</dbReference>
<proteinExistence type="inferred from homology"/>
<feature type="compositionally biased region" description="Basic and acidic residues" evidence="4">
    <location>
        <begin position="133"/>
        <end position="148"/>
    </location>
</feature>
<sequence>MASIASVCRTSSRGIGRQLRNHASSRAFTASAASPAAHNFTMPAMSPTMTEGNISSWKVKEGDKFSAGDVLLEIETDKAQMDVEAQDDGQMAKIMQGDGSKAVKVGARIGVLADSGDDLSTLEIPPEDSAPSKSEESSKPPPPEKKESSPSPPKQDSAPSKPSPSSSGASGTPQKQNYPLYPSVQHLLHTNGLSKSDADTIPATGPNGRLLKGDVLAHLGHINKSAPADVSSRITKLSHLDLSNIKLAAPKEKPKEEKAAADGKKEKAAKKSPEVKNVALPIRLTAVLECQKRLQDTLGVTLPLSEFIARAVDLANEELPRTKGPATADELFDSLVGVKNVYTSSGKTSRGGFVPEINTPGLLAAAPMKAKQSGKEDIMDVLAGGKTKKVASTRATKNSMATAMAENVFSVNAKSGEEKRARVFLERVKSVLEVEPGRLVL</sequence>
<dbReference type="InterPro" id="IPR011053">
    <property type="entry name" value="Single_hybrid_motif"/>
</dbReference>
<feature type="domain" description="Lipoyl-binding" evidence="5">
    <location>
        <begin position="37"/>
        <end position="113"/>
    </location>
</feature>
<dbReference type="Gene3D" id="4.10.320.10">
    <property type="entry name" value="E3-binding domain"/>
    <property type="match status" value="1"/>
</dbReference>
<dbReference type="EMBL" id="ML977138">
    <property type="protein sequence ID" value="KAF1991949.1"/>
    <property type="molecule type" value="Genomic_DNA"/>
</dbReference>
<keyword evidence="3" id="KW-0809">Transit peptide</keyword>
<dbReference type="InterPro" id="IPR003016">
    <property type="entry name" value="2-oxoA_DH_lipoyl-BS"/>
</dbReference>
<evidence type="ECO:0000259" key="5">
    <source>
        <dbReference type="PROSITE" id="PS50968"/>
    </source>
</evidence>
<dbReference type="SUPFAM" id="SSF51230">
    <property type="entry name" value="Single hybrid motif"/>
    <property type="match status" value="1"/>
</dbReference>
<keyword evidence="2" id="KW-0450">Lipoyl</keyword>
<dbReference type="PANTHER" id="PTHR23151">
    <property type="entry name" value="DIHYDROLIPOAMIDE ACETYL/SUCCINYL-TRANSFERASE-RELATED"/>
    <property type="match status" value="1"/>
</dbReference>
<name>A0A6G1HFZ6_9PEZI</name>
<dbReference type="PANTHER" id="PTHR23151:SF82">
    <property type="entry name" value="PYRUVATE DEHYDROGENASE COMPLEX PROTEIN X COMPONENT, MITOCHONDRIAL"/>
    <property type="match status" value="1"/>
</dbReference>
<dbReference type="InterPro" id="IPR045257">
    <property type="entry name" value="E2/Pdx1"/>
</dbReference>
<dbReference type="OrthoDB" id="202158at2759"/>
<gene>
    <name evidence="7" type="ORF">K402DRAFT_409455</name>
</gene>
<comment type="similarity">
    <text evidence="1">Belongs to the 2-oxoacid dehydrogenase family.</text>
</comment>
<dbReference type="GO" id="GO:0004742">
    <property type="term" value="F:dihydrolipoyllysine-residue acetyltransferase activity"/>
    <property type="evidence" value="ECO:0007669"/>
    <property type="project" value="TreeGrafter"/>
</dbReference>
<feature type="domain" description="Peripheral subunit-binding (PSBD)" evidence="6">
    <location>
        <begin position="179"/>
        <end position="219"/>
    </location>
</feature>
<dbReference type="GO" id="GO:0045254">
    <property type="term" value="C:pyruvate dehydrogenase complex"/>
    <property type="evidence" value="ECO:0007669"/>
    <property type="project" value="InterPro"/>
</dbReference>
<evidence type="ECO:0000256" key="2">
    <source>
        <dbReference type="ARBA" id="ARBA00022823"/>
    </source>
</evidence>
<dbReference type="InterPro" id="IPR000089">
    <property type="entry name" value="Biotin_lipoyl"/>
</dbReference>
<dbReference type="AlphaFoldDB" id="A0A6G1HFZ6"/>
<dbReference type="PROSITE" id="PS00189">
    <property type="entry name" value="LIPOYL"/>
    <property type="match status" value="1"/>
</dbReference>
<reference evidence="7" key="1">
    <citation type="journal article" date="2020" name="Stud. Mycol.">
        <title>101 Dothideomycetes genomes: a test case for predicting lifestyles and emergence of pathogens.</title>
        <authorList>
            <person name="Haridas S."/>
            <person name="Albert R."/>
            <person name="Binder M."/>
            <person name="Bloem J."/>
            <person name="Labutti K."/>
            <person name="Salamov A."/>
            <person name="Andreopoulos B."/>
            <person name="Baker S."/>
            <person name="Barry K."/>
            <person name="Bills G."/>
            <person name="Bluhm B."/>
            <person name="Cannon C."/>
            <person name="Castanera R."/>
            <person name="Culley D."/>
            <person name="Daum C."/>
            <person name="Ezra D."/>
            <person name="Gonzalez J."/>
            <person name="Henrissat B."/>
            <person name="Kuo A."/>
            <person name="Liang C."/>
            <person name="Lipzen A."/>
            <person name="Lutzoni F."/>
            <person name="Magnuson J."/>
            <person name="Mondo S."/>
            <person name="Nolan M."/>
            <person name="Ohm R."/>
            <person name="Pangilinan J."/>
            <person name="Park H.-J."/>
            <person name="Ramirez L."/>
            <person name="Alfaro M."/>
            <person name="Sun H."/>
            <person name="Tritt A."/>
            <person name="Yoshinaga Y."/>
            <person name="Zwiers L.-H."/>
            <person name="Turgeon B."/>
            <person name="Goodwin S."/>
            <person name="Spatafora J."/>
            <person name="Crous P."/>
            <person name="Grigoriev I."/>
        </authorList>
    </citation>
    <scope>NUCLEOTIDE SEQUENCE</scope>
    <source>
        <strain evidence="7">CBS 113979</strain>
    </source>
</reference>
<feature type="region of interest" description="Disordered" evidence="4">
    <location>
        <begin position="248"/>
        <end position="272"/>
    </location>
</feature>
<evidence type="ECO:0000259" key="6">
    <source>
        <dbReference type="PROSITE" id="PS51826"/>
    </source>
</evidence>
<evidence type="ECO:0000313" key="7">
    <source>
        <dbReference type="EMBL" id="KAF1991949.1"/>
    </source>
</evidence>
<dbReference type="Gene3D" id="2.40.50.100">
    <property type="match status" value="1"/>
</dbReference>
<dbReference type="InterPro" id="IPR036625">
    <property type="entry name" value="E3-bd_dom_sf"/>
</dbReference>
<dbReference type="PROSITE" id="PS50968">
    <property type="entry name" value="BIOTINYL_LIPOYL"/>
    <property type="match status" value="1"/>
</dbReference>
<evidence type="ECO:0000313" key="8">
    <source>
        <dbReference type="Proteomes" id="UP000800041"/>
    </source>
</evidence>